<evidence type="ECO:0000256" key="2">
    <source>
        <dbReference type="RuleBase" id="RU003968"/>
    </source>
</evidence>
<dbReference type="SUPFAM" id="SSF55729">
    <property type="entry name" value="Acyl-CoA N-acyltransferases (Nat)"/>
    <property type="match status" value="1"/>
</dbReference>
<dbReference type="PROSITE" id="PS00624">
    <property type="entry name" value="GMC_OXRED_2"/>
    <property type="match status" value="1"/>
</dbReference>
<evidence type="ECO:0000259" key="3">
    <source>
        <dbReference type="PROSITE" id="PS51186"/>
    </source>
</evidence>
<feature type="domain" description="N-acetyltransferase" evidence="3">
    <location>
        <begin position="1"/>
        <end position="218"/>
    </location>
</feature>
<dbReference type="InterPro" id="IPR000172">
    <property type="entry name" value="GMC_OxRdtase_N"/>
</dbReference>
<sequence>MHLRLAVVQDLPTIANVAAQAMFDDELFDLICPKRHEYYSDYRDGFLRRVQDKLALPGWVVVVAEDAGQVVGYSVWERIGTTGSAKRWKEGKDGLRNRVERSFLNFSNQVASKTRPDRSVDNSRLAEYNALECFPFSDYPEIWSLSTLAVDPDHQRQGIGQKLVEWGLEQASQDNVPVCLEASAKGIRLYEKLGFKAVNEVKWEGITIKAMIWEKPITKPDTDSLVTGGPAGCAIASSLANSAKKPKVLLLEAGGQNGYKTKRIHGQRWSTQFNEDMNWGYRTVPQEHCNGREIDLSRGKGLGGSSAINFSLYLYGARDDYDEWASLVGDDSFQWNRMQPRFKNLENYNNDILSTTNSRYASPNPSGHGTKGPLHTSYAAEWDRDLPLMMDIFEEIGLPLNLDVNSGNPIGVSLFLNSTRQGVRTTAADLLLNAPDNLTIITESPVHRVIIQGTKAVGVETKGDQYLATNEVILSAGTLDTPKILMHSGIGPAEELEKFQINLVRDIPAIGKGLHDHFCSFLVFARNPETNDRNDFYGNQVAMDAALEQWNKDGSGPWVRHFAQLAGGFFKSDAITSLDEFKALPEKAQQFMLRETVPQYEIITHCAFHLMAPGFTTNYSYICLPVFLMNVQSRGEVRLQSSTQDDSLLFDPRFLSHPFDRLAGIEMFRHLLHITKHQSFTKDNVSTLMAPESESDDDILEYLRNTATPGYHFTGTVKMGKPGDADAAVDSKFRVYGIEGLRVADMSVVPLLTNNHTQATAYVTGVTCAEMLIGEYALDQV</sequence>
<dbReference type="PROSITE" id="PS51186">
    <property type="entry name" value="GNAT"/>
    <property type="match status" value="1"/>
</dbReference>
<dbReference type="SUPFAM" id="SSF51905">
    <property type="entry name" value="FAD/NAD(P)-binding domain"/>
    <property type="match status" value="1"/>
</dbReference>
<protein>
    <submittedName>
        <fullName evidence="4">GMC oxidoreductase</fullName>
    </submittedName>
</protein>
<evidence type="ECO:0000313" key="4">
    <source>
        <dbReference type="EMBL" id="RJE25744.1"/>
    </source>
</evidence>
<dbReference type="SUPFAM" id="SSF54373">
    <property type="entry name" value="FAD-linked reductases, C-terminal domain"/>
    <property type="match status" value="1"/>
</dbReference>
<dbReference type="Pfam" id="PF05199">
    <property type="entry name" value="GMC_oxred_C"/>
    <property type="match status" value="1"/>
</dbReference>
<dbReference type="OrthoDB" id="269227at2759"/>
<keyword evidence="2" id="KW-0285">Flavoprotein</keyword>
<accession>A0A3A3A232</accession>
<dbReference type="InterPro" id="IPR016181">
    <property type="entry name" value="Acyl_CoA_acyltransferase"/>
</dbReference>
<evidence type="ECO:0000313" key="5">
    <source>
        <dbReference type="Proteomes" id="UP000266188"/>
    </source>
</evidence>
<dbReference type="GO" id="GO:0016747">
    <property type="term" value="F:acyltransferase activity, transferring groups other than amino-acyl groups"/>
    <property type="evidence" value="ECO:0007669"/>
    <property type="project" value="InterPro"/>
</dbReference>
<dbReference type="Pfam" id="PF13508">
    <property type="entry name" value="Acetyltransf_7"/>
    <property type="match status" value="1"/>
</dbReference>
<name>A0A3A3A232_9EURO</name>
<organism evidence="4 5">
    <name type="scientific">Aspergillus sclerotialis</name>
    <dbReference type="NCBI Taxonomy" id="2070753"/>
    <lineage>
        <taxon>Eukaryota</taxon>
        <taxon>Fungi</taxon>
        <taxon>Dikarya</taxon>
        <taxon>Ascomycota</taxon>
        <taxon>Pezizomycotina</taxon>
        <taxon>Eurotiomycetes</taxon>
        <taxon>Eurotiomycetidae</taxon>
        <taxon>Eurotiales</taxon>
        <taxon>Aspergillaceae</taxon>
        <taxon>Aspergillus</taxon>
        <taxon>Aspergillus subgen. Polypaecilum</taxon>
    </lineage>
</organism>
<dbReference type="PROSITE" id="PS00623">
    <property type="entry name" value="GMC_OXRED_1"/>
    <property type="match status" value="1"/>
</dbReference>
<dbReference type="Gene3D" id="3.50.50.60">
    <property type="entry name" value="FAD/NAD(P)-binding domain"/>
    <property type="match status" value="1"/>
</dbReference>
<dbReference type="Gene3D" id="3.30.560.10">
    <property type="entry name" value="Glucose Oxidase, domain 3"/>
    <property type="match status" value="1"/>
</dbReference>
<keyword evidence="5" id="KW-1185">Reference proteome</keyword>
<evidence type="ECO:0000256" key="1">
    <source>
        <dbReference type="ARBA" id="ARBA00010790"/>
    </source>
</evidence>
<dbReference type="GO" id="GO:0016614">
    <property type="term" value="F:oxidoreductase activity, acting on CH-OH group of donors"/>
    <property type="evidence" value="ECO:0007669"/>
    <property type="project" value="InterPro"/>
</dbReference>
<proteinExistence type="inferred from homology"/>
<reference evidence="5" key="1">
    <citation type="submission" date="2017-02" db="EMBL/GenBank/DDBJ databases">
        <authorList>
            <person name="Tafer H."/>
            <person name="Lopandic K."/>
        </authorList>
    </citation>
    <scope>NUCLEOTIDE SEQUENCE [LARGE SCALE GENOMIC DNA]</scope>
    <source>
        <strain evidence="5">CBS 366.77</strain>
    </source>
</reference>
<keyword evidence="2" id="KW-0274">FAD</keyword>
<dbReference type="CDD" id="cd04301">
    <property type="entry name" value="NAT_SF"/>
    <property type="match status" value="1"/>
</dbReference>
<dbReference type="Pfam" id="PF00732">
    <property type="entry name" value="GMC_oxred_N"/>
    <property type="match status" value="1"/>
</dbReference>
<gene>
    <name evidence="4" type="ORF">PHISCL_01932</name>
</gene>
<dbReference type="InterPro" id="IPR000182">
    <property type="entry name" value="GNAT_dom"/>
</dbReference>
<dbReference type="PANTHER" id="PTHR11552:SF134">
    <property type="entry name" value="GLUCOSE-METHANOL-CHOLINE OXIDOREDUCTASE N-TERMINAL DOMAIN-CONTAINING PROTEIN"/>
    <property type="match status" value="1"/>
</dbReference>
<dbReference type="GO" id="GO:0050660">
    <property type="term" value="F:flavin adenine dinucleotide binding"/>
    <property type="evidence" value="ECO:0007669"/>
    <property type="project" value="InterPro"/>
</dbReference>
<dbReference type="STRING" id="2070753.A0A3A3A232"/>
<dbReference type="InterPro" id="IPR036188">
    <property type="entry name" value="FAD/NAD-bd_sf"/>
</dbReference>
<dbReference type="PANTHER" id="PTHR11552">
    <property type="entry name" value="GLUCOSE-METHANOL-CHOLINE GMC OXIDOREDUCTASE"/>
    <property type="match status" value="1"/>
</dbReference>
<dbReference type="InterPro" id="IPR012132">
    <property type="entry name" value="GMC_OxRdtase"/>
</dbReference>
<comment type="caution">
    <text evidence="4">The sequence shown here is derived from an EMBL/GenBank/DDBJ whole genome shotgun (WGS) entry which is preliminary data.</text>
</comment>
<dbReference type="EMBL" id="MVGC01000039">
    <property type="protein sequence ID" value="RJE25744.1"/>
    <property type="molecule type" value="Genomic_DNA"/>
</dbReference>
<dbReference type="InterPro" id="IPR007867">
    <property type="entry name" value="GMC_OxRtase_C"/>
</dbReference>
<dbReference type="Proteomes" id="UP000266188">
    <property type="component" value="Unassembled WGS sequence"/>
</dbReference>
<comment type="similarity">
    <text evidence="1 2">Belongs to the GMC oxidoreductase family.</text>
</comment>
<dbReference type="AlphaFoldDB" id="A0A3A3A232"/>
<dbReference type="Gene3D" id="3.40.630.30">
    <property type="match status" value="1"/>
</dbReference>